<organism evidence="7 8">
    <name type="scientific">Sphaerospermopsis reniformis</name>
    <dbReference type="NCBI Taxonomy" id="531300"/>
    <lineage>
        <taxon>Bacteria</taxon>
        <taxon>Bacillati</taxon>
        <taxon>Cyanobacteriota</taxon>
        <taxon>Cyanophyceae</taxon>
        <taxon>Nostocales</taxon>
        <taxon>Aphanizomenonaceae</taxon>
        <taxon>Sphaerospermopsis</taxon>
    </lineage>
</organism>
<dbReference type="InterPro" id="IPR040758">
    <property type="entry name" value="PrmC_N"/>
</dbReference>
<dbReference type="InterPro" id="IPR052663">
    <property type="entry name" value="RF_glutamine_MTase_cyano"/>
</dbReference>
<gene>
    <name evidence="4" type="primary">prmC</name>
    <name evidence="7" type="ORF">SR1949_52050</name>
</gene>
<dbReference type="GO" id="GO:0032259">
    <property type="term" value="P:methylation"/>
    <property type="evidence" value="ECO:0007669"/>
    <property type="project" value="UniProtKB-KW"/>
</dbReference>
<protein>
    <recommendedName>
        <fullName evidence="4">Release factor glutamine methyltransferase</fullName>
        <shortName evidence="4">RF MTase</shortName>
        <ecNumber evidence="4">2.1.1.297</ecNumber>
    </recommendedName>
    <alternativeName>
        <fullName evidence="4">N5-glutamine methyltransferase PrmC</fullName>
    </alternativeName>
    <alternativeName>
        <fullName evidence="4">Protein-(glutamine-N5) MTase PrmC</fullName>
    </alternativeName>
    <alternativeName>
        <fullName evidence="4">Protein-glutamine N-methyltransferase PrmC</fullName>
    </alternativeName>
</protein>
<feature type="binding site" evidence="4">
    <location>
        <position position="186"/>
    </location>
    <ligand>
        <name>S-adenosyl-L-methionine</name>
        <dbReference type="ChEBI" id="CHEBI:59789"/>
    </ligand>
</feature>
<dbReference type="Pfam" id="PF13847">
    <property type="entry name" value="Methyltransf_31"/>
    <property type="match status" value="1"/>
</dbReference>
<dbReference type="PROSITE" id="PS00092">
    <property type="entry name" value="N6_MTASE"/>
    <property type="match status" value="1"/>
</dbReference>
<dbReference type="AlphaFoldDB" id="A0A480AA98"/>
<dbReference type="EMBL" id="BJCE01000403">
    <property type="protein sequence ID" value="GCL40071.1"/>
    <property type="molecule type" value="Genomic_DNA"/>
</dbReference>
<feature type="binding site" evidence="4">
    <location>
        <position position="157"/>
    </location>
    <ligand>
        <name>S-adenosyl-L-methionine</name>
        <dbReference type="ChEBI" id="CHEBI:59789"/>
    </ligand>
</feature>
<sequence>MAKQQSFTGMEVWQWRNQALKDALSTDISPVEVDWLLQEITELDRLTLRLESFKNLNHIQTQFSLSELDRLWQRRLQERLPIQYIAGVTPWRKFKLAVSSAVLIPRPETEILIDLAVNAAESKGLQSGHWADLGTGSGAIALGLAEVLTNATIHAVDVSAEALEVAKTNAESLGFGEQVKFYQGNWWKPLEFLQGQFSGMVSNPPYIPSDTVLTLQPEVVKHEPHLALDGGVDGLDCIRHLIALAPDYLRPGGVWLIEMMAGQAETVRELLEKNGNYSDISIHADLAGIERFAIAYVNM</sequence>
<dbReference type="CDD" id="cd02440">
    <property type="entry name" value="AdoMet_MTases"/>
    <property type="match status" value="1"/>
</dbReference>
<evidence type="ECO:0000313" key="7">
    <source>
        <dbReference type="EMBL" id="GCL40071.1"/>
    </source>
</evidence>
<dbReference type="SUPFAM" id="SSF53335">
    <property type="entry name" value="S-adenosyl-L-methionine-dependent methyltransferases"/>
    <property type="match status" value="1"/>
</dbReference>
<feature type="binding site" evidence="4">
    <location>
        <position position="203"/>
    </location>
    <ligand>
        <name>S-adenosyl-L-methionine</name>
        <dbReference type="ChEBI" id="CHEBI:59789"/>
    </ligand>
</feature>
<dbReference type="NCBIfam" id="TIGR00536">
    <property type="entry name" value="hemK_fam"/>
    <property type="match status" value="1"/>
</dbReference>
<keyword evidence="2 4" id="KW-0808">Transferase</keyword>
<keyword evidence="3 4" id="KW-0949">S-adenosyl-L-methionine</keyword>
<evidence type="ECO:0000256" key="1">
    <source>
        <dbReference type="ARBA" id="ARBA00022603"/>
    </source>
</evidence>
<dbReference type="PANTHER" id="PTHR47441:SF3">
    <property type="entry name" value="RELEASE FACTOR GLUTAMINE METHYLTRANSFERASE"/>
    <property type="match status" value="1"/>
</dbReference>
<accession>A0A480AA98</accession>
<comment type="function">
    <text evidence="4">Methylates the class 1 translation termination release factors RF1/PrfA and RF2/PrfB on the glutamine residue of the universally conserved GGQ motif.</text>
</comment>
<reference evidence="8" key="1">
    <citation type="submission" date="2019-02" db="EMBL/GenBank/DDBJ databases">
        <title>Draft genome sequence of Sphaerospermopsis reniformis NIES-1949.</title>
        <authorList>
            <person name="Yamaguchi H."/>
            <person name="Suzuki S."/>
            <person name="Kawachi M."/>
        </authorList>
    </citation>
    <scope>NUCLEOTIDE SEQUENCE [LARGE SCALE GENOMIC DNA]</scope>
    <source>
        <strain evidence="8">NIES-1949</strain>
    </source>
</reference>
<dbReference type="GO" id="GO:0003676">
    <property type="term" value="F:nucleic acid binding"/>
    <property type="evidence" value="ECO:0007669"/>
    <property type="project" value="InterPro"/>
</dbReference>
<dbReference type="Proteomes" id="UP000300142">
    <property type="component" value="Unassembled WGS sequence"/>
</dbReference>
<dbReference type="InterPro" id="IPR004556">
    <property type="entry name" value="HemK-like"/>
</dbReference>
<dbReference type="RefSeq" id="WP_201277693.1">
    <property type="nucleotide sequence ID" value="NZ_BJCE01000403.1"/>
</dbReference>
<dbReference type="NCBIfam" id="TIGR03534">
    <property type="entry name" value="RF_mod_PrmC"/>
    <property type="match status" value="1"/>
</dbReference>
<dbReference type="EC" id="2.1.1.297" evidence="4"/>
<keyword evidence="8" id="KW-1185">Reference proteome</keyword>
<dbReference type="Gene3D" id="1.10.8.10">
    <property type="entry name" value="DNA helicase RuvA subunit, C-terminal domain"/>
    <property type="match status" value="1"/>
</dbReference>
<comment type="caution">
    <text evidence="7">The sequence shown here is derived from an EMBL/GenBank/DDBJ whole genome shotgun (WGS) entry which is preliminary data.</text>
</comment>
<evidence type="ECO:0000259" key="5">
    <source>
        <dbReference type="Pfam" id="PF13847"/>
    </source>
</evidence>
<name>A0A480AA98_9CYAN</name>
<evidence type="ECO:0000259" key="6">
    <source>
        <dbReference type="Pfam" id="PF17827"/>
    </source>
</evidence>
<comment type="similarity">
    <text evidence="4">Belongs to the protein N5-glutamine methyltransferase family. PrmC subfamily.</text>
</comment>
<dbReference type="HAMAP" id="MF_02126">
    <property type="entry name" value="RF_methyltr_PrmC"/>
    <property type="match status" value="1"/>
</dbReference>
<evidence type="ECO:0000256" key="3">
    <source>
        <dbReference type="ARBA" id="ARBA00022691"/>
    </source>
</evidence>
<feature type="domain" description="Release factor glutamine methyltransferase N-terminal" evidence="6">
    <location>
        <begin position="11"/>
        <end position="87"/>
    </location>
</feature>
<dbReference type="GO" id="GO:0102559">
    <property type="term" value="F:peptide chain release factor N(5)-glutamine methyltransferase activity"/>
    <property type="evidence" value="ECO:0007669"/>
    <property type="project" value="UniProtKB-EC"/>
</dbReference>
<evidence type="ECO:0000256" key="2">
    <source>
        <dbReference type="ARBA" id="ARBA00022679"/>
    </source>
</evidence>
<feature type="binding site" evidence="4">
    <location>
        <begin position="134"/>
        <end position="138"/>
    </location>
    <ligand>
        <name>S-adenosyl-L-methionine</name>
        <dbReference type="ChEBI" id="CHEBI:59789"/>
    </ligand>
</feature>
<dbReference type="InterPro" id="IPR002052">
    <property type="entry name" value="DNA_methylase_N6_adenine_CS"/>
</dbReference>
<feature type="binding site" evidence="4">
    <location>
        <begin position="203"/>
        <end position="206"/>
    </location>
    <ligand>
        <name>substrate</name>
    </ligand>
</feature>
<comment type="catalytic activity">
    <reaction evidence="4">
        <text>L-glutaminyl-[peptide chain release factor] + S-adenosyl-L-methionine = N(5)-methyl-L-glutaminyl-[peptide chain release factor] + S-adenosyl-L-homocysteine + H(+)</text>
        <dbReference type="Rhea" id="RHEA:42896"/>
        <dbReference type="Rhea" id="RHEA-COMP:10271"/>
        <dbReference type="Rhea" id="RHEA-COMP:10272"/>
        <dbReference type="ChEBI" id="CHEBI:15378"/>
        <dbReference type="ChEBI" id="CHEBI:30011"/>
        <dbReference type="ChEBI" id="CHEBI:57856"/>
        <dbReference type="ChEBI" id="CHEBI:59789"/>
        <dbReference type="ChEBI" id="CHEBI:61891"/>
        <dbReference type="EC" id="2.1.1.297"/>
    </reaction>
</comment>
<evidence type="ECO:0000313" key="8">
    <source>
        <dbReference type="Proteomes" id="UP000300142"/>
    </source>
</evidence>
<proteinExistence type="inferred from homology"/>
<keyword evidence="1 4" id="KW-0489">Methyltransferase</keyword>
<feature type="domain" description="Methyltransferase" evidence="5">
    <location>
        <begin position="132"/>
        <end position="277"/>
    </location>
</feature>
<dbReference type="Gene3D" id="3.40.50.150">
    <property type="entry name" value="Vaccinia Virus protein VP39"/>
    <property type="match status" value="1"/>
</dbReference>
<dbReference type="InterPro" id="IPR025714">
    <property type="entry name" value="Methyltranfer_dom"/>
</dbReference>
<dbReference type="InterPro" id="IPR019874">
    <property type="entry name" value="RF_methyltr_PrmC"/>
</dbReference>
<dbReference type="PANTHER" id="PTHR47441">
    <property type="match status" value="1"/>
</dbReference>
<dbReference type="InterPro" id="IPR029063">
    <property type="entry name" value="SAM-dependent_MTases_sf"/>
</dbReference>
<evidence type="ECO:0000256" key="4">
    <source>
        <dbReference type="HAMAP-Rule" id="MF_02126"/>
    </source>
</evidence>
<dbReference type="Pfam" id="PF17827">
    <property type="entry name" value="PrmC_N"/>
    <property type="match status" value="1"/>
</dbReference>